<dbReference type="Proteomes" id="UP000799439">
    <property type="component" value="Unassembled WGS sequence"/>
</dbReference>
<dbReference type="EMBL" id="ML996091">
    <property type="protein sequence ID" value="KAF2149700.1"/>
    <property type="molecule type" value="Genomic_DNA"/>
</dbReference>
<evidence type="ECO:0000313" key="3">
    <source>
        <dbReference type="EMBL" id="KAF2149700.1"/>
    </source>
</evidence>
<gene>
    <name evidence="3" type="ORF">K461DRAFT_50340</name>
</gene>
<feature type="transmembrane region" description="Helical" evidence="2">
    <location>
        <begin position="54"/>
        <end position="71"/>
    </location>
</feature>
<comment type="caution">
    <text evidence="3">The sequence shown here is derived from an EMBL/GenBank/DDBJ whole genome shotgun (WGS) entry which is preliminary data.</text>
</comment>
<evidence type="ECO:0000256" key="2">
    <source>
        <dbReference type="SAM" id="Phobius"/>
    </source>
</evidence>
<feature type="region of interest" description="Disordered" evidence="1">
    <location>
        <begin position="295"/>
        <end position="315"/>
    </location>
</feature>
<feature type="compositionally biased region" description="Basic and acidic residues" evidence="1">
    <location>
        <begin position="295"/>
        <end position="305"/>
    </location>
</feature>
<proteinExistence type="predicted"/>
<feature type="transmembrane region" description="Helical" evidence="2">
    <location>
        <begin position="125"/>
        <end position="152"/>
    </location>
</feature>
<evidence type="ECO:0000256" key="1">
    <source>
        <dbReference type="SAM" id="MobiDB-lite"/>
    </source>
</evidence>
<feature type="transmembrane region" description="Helical" evidence="2">
    <location>
        <begin position="164"/>
        <end position="184"/>
    </location>
</feature>
<keyword evidence="2" id="KW-1133">Transmembrane helix</keyword>
<dbReference type="AlphaFoldDB" id="A0A9P4MDA3"/>
<organism evidence="3 4">
    <name type="scientific">Myriangium duriaei CBS 260.36</name>
    <dbReference type="NCBI Taxonomy" id="1168546"/>
    <lineage>
        <taxon>Eukaryota</taxon>
        <taxon>Fungi</taxon>
        <taxon>Dikarya</taxon>
        <taxon>Ascomycota</taxon>
        <taxon>Pezizomycotina</taxon>
        <taxon>Dothideomycetes</taxon>
        <taxon>Dothideomycetidae</taxon>
        <taxon>Myriangiales</taxon>
        <taxon>Myriangiaceae</taxon>
        <taxon>Myriangium</taxon>
    </lineage>
</organism>
<feature type="transmembrane region" description="Helical" evidence="2">
    <location>
        <begin position="215"/>
        <end position="238"/>
    </location>
</feature>
<reference evidence="3" key="1">
    <citation type="journal article" date="2020" name="Stud. Mycol.">
        <title>101 Dothideomycetes genomes: a test case for predicting lifestyles and emergence of pathogens.</title>
        <authorList>
            <person name="Haridas S."/>
            <person name="Albert R."/>
            <person name="Binder M."/>
            <person name="Bloem J."/>
            <person name="Labutti K."/>
            <person name="Salamov A."/>
            <person name="Andreopoulos B."/>
            <person name="Baker S."/>
            <person name="Barry K."/>
            <person name="Bills G."/>
            <person name="Bluhm B."/>
            <person name="Cannon C."/>
            <person name="Castanera R."/>
            <person name="Culley D."/>
            <person name="Daum C."/>
            <person name="Ezra D."/>
            <person name="Gonzalez J."/>
            <person name="Henrissat B."/>
            <person name="Kuo A."/>
            <person name="Liang C."/>
            <person name="Lipzen A."/>
            <person name="Lutzoni F."/>
            <person name="Magnuson J."/>
            <person name="Mondo S."/>
            <person name="Nolan M."/>
            <person name="Ohm R."/>
            <person name="Pangilinan J."/>
            <person name="Park H.-J."/>
            <person name="Ramirez L."/>
            <person name="Alfaro M."/>
            <person name="Sun H."/>
            <person name="Tritt A."/>
            <person name="Yoshinaga Y."/>
            <person name="Zwiers L.-H."/>
            <person name="Turgeon B."/>
            <person name="Goodwin S."/>
            <person name="Spatafora J."/>
            <person name="Crous P."/>
            <person name="Grigoriev I."/>
        </authorList>
    </citation>
    <scope>NUCLEOTIDE SEQUENCE</scope>
    <source>
        <strain evidence="3">CBS 260.36</strain>
    </source>
</reference>
<sequence>MADGSNIVFPSDRHLTREEGLAFLAAKGSKSAVPKSQYGCPPSRILLLADMHPILVLVIVLAGIVGIAWLIDRLSDWAQPWRLLPYPVRDSKTQVRLDSPHDFLAKGSDPRPFVYDMPPRTRLRVLAYGTAASICAVGIASIVFCGLQYGRLCDLSIRGRWKSVLNACASLLAWSGYLVLLLLMHRVPTCWGMILCRTVSNKPGPHFPIDFGMRLLGILIFTPALLIVAYVAVCTLIVRSLGVPVRYMLNRPGFDKQRPLDVWREYEQISQNTRKAIWMFADHFNPLRIIAPDHDQQSKEKEAVEAVRQSASSPR</sequence>
<keyword evidence="2" id="KW-0812">Transmembrane</keyword>
<name>A0A9P4MDA3_9PEZI</name>
<evidence type="ECO:0000313" key="4">
    <source>
        <dbReference type="Proteomes" id="UP000799439"/>
    </source>
</evidence>
<keyword evidence="4" id="KW-1185">Reference proteome</keyword>
<protein>
    <submittedName>
        <fullName evidence="3">Uncharacterized protein</fullName>
    </submittedName>
</protein>
<accession>A0A9P4MDA3</accession>
<keyword evidence="2" id="KW-0472">Membrane</keyword>